<accession>Q07UE4</accession>
<dbReference type="InterPro" id="IPR036515">
    <property type="entry name" value="Transposase_17_sf"/>
</dbReference>
<dbReference type="SMART" id="SM01321">
    <property type="entry name" value="Y1_Tnp"/>
    <property type="match status" value="1"/>
</dbReference>
<name>Q07UE4_RHOP5</name>
<dbReference type="NCBIfam" id="NF047646">
    <property type="entry name" value="REP_Tyr_transpos"/>
    <property type="match status" value="1"/>
</dbReference>
<dbReference type="EMBL" id="CP000463">
    <property type="protein sequence ID" value="ABJ04440.1"/>
    <property type="molecule type" value="Genomic_DNA"/>
</dbReference>
<dbReference type="eggNOG" id="COG1943">
    <property type="taxonomic scope" value="Bacteria"/>
</dbReference>
<dbReference type="Gene3D" id="3.30.70.1290">
    <property type="entry name" value="Transposase IS200-like"/>
    <property type="match status" value="1"/>
</dbReference>
<dbReference type="GO" id="GO:0006313">
    <property type="term" value="P:DNA transposition"/>
    <property type="evidence" value="ECO:0007669"/>
    <property type="project" value="InterPro"/>
</dbReference>
<proteinExistence type="predicted"/>
<dbReference type="HOGENOM" id="CLU_068226_6_0_5"/>
<reference evidence="2" key="1">
    <citation type="submission" date="2006-09" db="EMBL/GenBank/DDBJ databases">
        <title>Complete sequence of Rhodopseudomonas palustris BisA53.</title>
        <authorList>
            <consortium name="US DOE Joint Genome Institute"/>
            <person name="Copeland A."/>
            <person name="Lucas S."/>
            <person name="Lapidus A."/>
            <person name="Barry K."/>
            <person name="Detter J.C."/>
            <person name="Glavina del Rio T."/>
            <person name="Hammon N."/>
            <person name="Israni S."/>
            <person name="Dalin E."/>
            <person name="Tice H."/>
            <person name="Pitluck S."/>
            <person name="Chain P."/>
            <person name="Malfatti S."/>
            <person name="Shin M."/>
            <person name="Vergez L."/>
            <person name="Schmutz J."/>
            <person name="Larimer F."/>
            <person name="Land M."/>
            <person name="Hauser L."/>
            <person name="Pelletier D.A."/>
            <person name="Kyrpides N."/>
            <person name="Kim E."/>
            <person name="Harwood C.S."/>
            <person name="Oda Y."/>
            <person name="Richardson P."/>
        </authorList>
    </citation>
    <scope>NUCLEOTIDE SEQUENCE [LARGE SCALE GENOMIC DNA]</scope>
    <source>
        <strain evidence="2">BisA53</strain>
    </source>
</reference>
<dbReference type="PANTHER" id="PTHR36966">
    <property type="entry name" value="REP-ASSOCIATED TYROSINE TRANSPOSASE"/>
    <property type="match status" value="1"/>
</dbReference>
<dbReference type="KEGG" id="rpe:RPE_0481"/>
<sequence>MAEPMSRYRRAKFEGSLFFFTVVLADRRGALLIDEIDRLRQSYRSAQQRHPFDTVAICVLPDHLHAVWALPAGDADFPTRWSLIKRGFSRGLAPSPARSASKLAKREKGIWQRRYWEHAIRDDADLERHVDYIHFNPVKHGHVARVADWPHSSFHRYVAQGLLAPDWGGDARAIEGKFGE</sequence>
<evidence type="ECO:0000259" key="1">
    <source>
        <dbReference type="SMART" id="SM01321"/>
    </source>
</evidence>
<dbReference type="InterPro" id="IPR002686">
    <property type="entry name" value="Transposase_17"/>
</dbReference>
<organism evidence="2">
    <name type="scientific">Rhodopseudomonas palustris (strain BisA53)</name>
    <dbReference type="NCBI Taxonomy" id="316055"/>
    <lineage>
        <taxon>Bacteria</taxon>
        <taxon>Pseudomonadati</taxon>
        <taxon>Pseudomonadota</taxon>
        <taxon>Alphaproteobacteria</taxon>
        <taxon>Hyphomicrobiales</taxon>
        <taxon>Nitrobacteraceae</taxon>
        <taxon>Rhodopseudomonas</taxon>
    </lineage>
</organism>
<dbReference type="GO" id="GO:0004803">
    <property type="term" value="F:transposase activity"/>
    <property type="evidence" value="ECO:0007669"/>
    <property type="project" value="InterPro"/>
</dbReference>
<feature type="domain" description="Transposase IS200-like" evidence="1">
    <location>
        <begin position="13"/>
        <end position="136"/>
    </location>
</feature>
<dbReference type="SUPFAM" id="SSF143422">
    <property type="entry name" value="Transposase IS200-like"/>
    <property type="match status" value="1"/>
</dbReference>
<dbReference type="InterPro" id="IPR052715">
    <property type="entry name" value="RAYT_transposase"/>
</dbReference>
<protein>
    <recommendedName>
        <fullName evidence="1">Transposase IS200-like domain-containing protein</fullName>
    </recommendedName>
</protein>
<gene>
    <name evidence="2" type="ordered locus">RPE_0481</name>
</gene>
<dbReference type="PANTHER" id="PTHR36966:SF1">
    <property type="entry name" value="REP-ASSOCIATED TYROSINE TRANSPOSASE"/>
    <property type="match status" value="1"/>
</dbReference>
<dbReference type="STRING" id="316055.RPE_0481"/>
<dbReference type="AlphaFoldDB" id="Q07UE4"/>
<dbReference type="GO" id="GO:0043565">
    <property type="term" value="F:sequence-specific DNA binding"/>
    <property type="evidence" value="ECO:0007669"/>
    <property type="project" value="TreeGrafter"/>
</dbReference>
<evidence type="ECO:0000313" key="2">
    <source>
        <dbReference type="EMBL" id="ABJ04440.1"/>
    </source>
</evidence>